<dbReference type="EMBL" id="LSRX01003084">
    <property type="protein sequence ID" value="OLP74889.1"/>
    <property type="molecule type" value="Genomic_DNA"/>
</dbReference>
<organism evidence="1 2">
    <name type="scientific">Symbiodinium microadriaticum</name>
    <name type="common">Dinoflagellate</name>
    <name type="synonym">Zooxanthella microadriatica</name>
    <dbReference type="NCBI Taxonomy" id="2951"/>
    <lineage>
        <taxon>Eukaryota</taxon>
        <taxon>Sar</taxon>
        <taxon>Alveolata</taxon>
        <taxon>Dinophyceae</taxon>
        <taxon>Suessiales</taxon>
        <taxon>Symbiodiniaceae</taxon>
        <taxon>Symbiodinium</taxon>
    </lineage>
</organism>
<gene>
    <name evidence="1" type="ORF">AK812_SmicGene45442</name>
</gene>
<sequence>ELAILAVSEEFSRQTGISAGALVQQSFEILQEGLPAHAVSRSAKTKIRAYCRACGESGLQRHAEVSAVQL</sequence>
<evidence type="ECO:0000313" key="2">
    <source>
        <dbReference type="Proteomes" id="UP000186817"/>
    </source>
</evidence>
<keyword evidence="2" id="KW-1185">Reference proteome</keyword>
<accession>A0A1Q9BW42</accession>
<comment type="caution">
    <text evidence="1">The sequence shown here is derived from an EMBL/GenBank/DDBJ whole genome shotgun (WGS) entry which is preliminary data.</text>
</comment>
<dbReference type="AlphaFoldDB" id="A0A1Q9BW42"/>
<proteinExistence type="predicted"/>
<feature type="non-terminal residue" evidence="1">
    <location>
        <position position="1"/>
    </location>
</feature>
<reference evidence="1 2" key="1">
    <citation type="submission" date="2016-02" db="EMBL/GenBank/DDBJ databases">
        <title>Genome analysis of coral dinoflagellate symbionts highlights evolutionary adaptations to a symbiotic lifestyle.</title>
        <authorList>
            <person name="Aranda M."/>
            <person name="Li Y."/>
            <person name="Liew Y.J."/>
            <person name="Baumgarten S."/>
            <person name="Simakov O."/>
            <person name="Wilson M."/>
            <person name="Piel J."/>
            <person name="Ashoor H."/>
            <person name="Bougouffa S."/>
            <person name="Bajic V.B."/>
            <person name="Ryu T."/>
            <person name="Ravasi T."/>
            <person name="Bayer T."/>
            <person name="Micklem G."/>
            <person name="Kim H."/>
            <person name="Bhak J."/>
            <person name="Lajeunesse T.C."/>
            <person name="Voolstra C.R."/>
        </authorList>
    </citation>
    <scope>NUCLEOTIDE SEQUENCE [LARGE SCALE GENOMIC DNA]</scope>
    <source>
        <strain evidence="1 2">CCMP2467</strain>
    </source>
</reference>
<dbReference type="Proteomes" id="UP000186817">
    <property type="component" value="Unassembled WGS sequence"/>
</dbReference>
<evidence type="ECO:0000313" key="1">
    <source>
        <dbReference type="EMBL" id="OLP74889.1"/>
    </source>
</evidence>
<protein>
    <submittedName>
        <fullName evidence="1">Uncharacterized protein</fullName>
    </submittedName>
</protein>
<name>A0A1Q9BW42_SYMMI</name>